<dbReference type="InterPro" id="IPR036734">
    <property type="entry name" value="Neur_chan_lig-bd_sf"/>
</dbReference>
<dbReference type="CDD" id="cd19051">
    <property type="entry name" value="LGIC_TM_cation"/>
    <property type="match status" value="1"/>
</dbReference>
<dbReference type="InterPro" id="IPR006202">
    <property type="entry name" value="Neur_chan_lig-bd"/>
</dbReference>
<reference evidence="8" key="1">
    <citation type="submission" date="2020-09" db="EMBL/GenBank/DDBJ databases">
        <authorList>
            <person name="Kikuchi T."/>
        </authorList>
    </citation>
    <scope>NUCLEOTIDE SEQUENCE</scope>
    <source>
        <strain evidence="8">SH1</strain>
    </source>
</reference>
<evidence type="ECO:0000256" key="1">
    <source>
        <dbReference type="ARBA" id="ARBA00004141"/>
    </source>
</evidence>
<organism evidence="8 9">
    <name type="scientific">Bursaphelenchus okinawaensis</name>
    <dbReference type="NCBI Taxonomy" id="465554"/>
    <lineage>
        <taxon>Eukaryota</taxon>
        <taxon>Metazoa</taxon>
        <taxon>Ecdysozoa</taxon>
        <taxon>Nematoda</taxon>
        <taxon>Chromadorea</taxon>
        <taxon>Rhabditida</taxon>
        <taxon>Tylenchina</taxon>
        <taxon>Tylenchomorpha</taxon>
        <taxon>Aphelenchoidea</taxon>
        <taxon>Aphelenchoididae</taxon>
        <taxon>Bursaphelenchus</taxon>
    </lineage>
</organism>
<feature type="chain" id="PRO_5035952873" evidence="5">
    <location>
        <begin position="20"/>
        <end position="512"/>
    </location>
</feature>
<dbReference type="InterPro" id="IPR006029">
    <property type="entry name" value="Neurotrans-gated_channel_TM"/>
</dbReference>
<keyword evidence="5" id="KW-0407">Ion channel</keyword>
<dbReference type="SUPFAM" id="SSF63712">
    <property type="entry name" value="Nicotinic receptor ligand binding domain-like"/>
    <property type="match status" value="1"/>
</dbReference>
<feature type="transmembrane region" description="Helical" evidence="5">
    <location>
        <begin position="280"/>
        <end position="298"/>
    </location>
</feature>
<name>A0A811KW73_9BILA</name>
<dbReference type="InterPro" id="IPR038050">
    <property type="entry name" value="Neuro_actylchol_rec"/>
</dbReference>
<dbReference type="PANTHER" id="PTHR18945">
    <property type="entry name" value="NEUROTRANSMITTER GATED ION CHANNEL"/>
    <property type="match status" value="1"/>
</dbReference>
<dbReference type="GO" id="GO:0005230">
    <property type="term" value="F:extracellular ligand-gated monoatomic ion channel activity"/>
    <property type="evidence" value="ECO:0007669"/>
    <property type="project" value="InterPro"/>
</dbReference>
<dbReference type="PRINTS" id="PR00252">
    <property type="entry name" value="NRIONCHANNEL"/>
</dbReference>
<comment type="caution">
    <text evidence="8">The sequence shown here is derived from an EMBL/GenBank/DDBJ whole genome shotgun (WGS) entry which is preliminary data.</text>
</comment>
<dbReference type="GO" id="GO:0016020">
    <property type="term" value="C:membrane"/>
    <property type="evidence" value="ECO:0007669"/>
    <property type="project" value="UniProtKB-SubCell"/>
</dbReference>
<dbReference type="Gene3D" id="1.20.58.390">
    <property type="entry name" value="Neurotransmitter-gated ion-channel transmembrane domain"/>
    <property type="match status" value="2"/>
</dbReference>
<keyword evidence="5" id="KW-0813">Transport</keyword>
<evidence type="ECO:0000259" key="6">
    <source>
        <dbReference type="Pfam" id="PF02931"/>
    </source>
</evidence>
<dbReference type="FunFam" id="2.70.170.10:FF:000028">
    <property type="entry name" value="AcetylCholine Receptor"/>
    <property type="match status" value="1"/>
</dbReference>
<protein>
    <submittedName>
        <fullName evidence="8">Uncharacterized protein</fullName>
    </submittedName>
</protein>
<dbReference type="SUPFAM" id="SSF90112">
    <property type="entry name" value="Neurotransmitter-gated ion-channel transmembrane pore"/>
    <property type="match status" value="1"/>
</dbReference>
<dbReference type="GO" id="GO:0004888">
    <property type="term" value="F:transmembrane signaling receptor activity"/>
    <property type="evidence" value="ECO:0007669"/>
    <property type="project" value="InterPro"/>
</dbReference>
<feature type="signal peptide" evidence="5">
    <location>
        <begin position="1"/>
        <end position="19"/>
    </location>
</feature>
<keyword evidence="5" id="KW-0406">Ion transport</keyword>
<proteinExistence type="inferred from homology"/>
<evidence type="ECO:0000256" key="2">
    <source>
        <dbReference type="ARBA" id="ARBA00022692"/>
    </source>
</evidence>
<sequence>MKAVLRVILIVCTFTVTHGSQYNHALYDHLFKNYRKEVRPIDYTNPSAPTNVTIQLYLKQIQKVVDSDQIVKLYCWLEMYWRDVNLRWKESDFNGTTQLIIPSNHLWRPDLLVYNNAHMNVEDNELETNAVIRSDGRVSVYRAMVTQITCQLELENFPFDQQICFIMLSSWSYDGSGIMLNTLVSTDLDNSQKDLSKISTLAHYMPNGEWYMNDFKIQRNLKYYECCPYAFPDLTYYFSIRRNPIYYLFTQLLPSTFISIITMIGSFTVHSSTGENEEKITLGVTAGMAIVIILMMVADKLPATSNDLPLLGKFYVGLIFIIFFGTVCTTIVLNVQMKGNHMEPVPLWFKRLVKRYRIFQIVFERYWKQTQKEVRSYDCTKESLLIHSQSVNGHLNRGDGLKENGVKLNLHKCPGYTPTSQNFATCSLYSKILSTVTEIHDSTRFMLDRFEQDRRRSVLRHDWESIARGLDRVFLTIFVTVTTLYAFWLFTQSSSAALMITQEFMNQTSAIA</sequence>
<keyword evidence="4 5" id="KW-0472">Membrane</keyword>
<gene>
    <name evidence="8" type="ORF">BOKJ2_LOCUS8465</name>
</gene>
<evidence type="ECO:0000313" key="8">
    <source>
        <dbReference type="EMBL" id="CAD5219480.1"/>
    </source>
</evidence>
<dbReference type="OrthoDB" id="5975154at2759"/>
<dbReference type="EMBL" id="CAJFDH010000004">
    <property type="protein sequence ID" value="CAD5219480.1"/>
    <property type="molecule type" value="Genomic_DNA"/>
</dbReference>
<dbReference type="EMBL" id="CAJFCW020000004">
    <property type="protein sequence ID" value="CAG9112571.1"/>
    <property type="molecule type" value="Genomic_DNA"/>
</dbReference>
<evidence type="ECO:0000256" key="3">
    <source>
        <dbReference type="ARBA" id="ARBA00022989"/>
    </source>
</evidence>
<dbReference type="AlphaFoldDB" id="A0A811KW73"/>
<dbReference type="Pfam" id="PF02931">
    <property type="entry name" value="Neur_chan_LBD"/>
    <property type="match status" value="1"/>
</dbReference>
<comment type="subcellular location">
    <subcellularLocation>
        <location evidence="1">Membrane</location>
        <topology evidence="1">Multi-pass membrane protein</topology>
    </subcellularLocation>
</comment>
<feature type="transmembrane region" description="Helical" evidence="5">
    <location>
        <begin position="310"/>
        <end position="333"/>
    </location>
</feature>
<comment type="similarity">
    <text evidence="5">Belongs to the ligand-gated ion channel (TC 1.A.9) family.</text>
</comment>
<dbReference type="InterPro" id="IPR018000">
    <property type="entry name" value="Neurotransmitter_ion_chnl_CS"/>
</dbReference>
<dbReference type="CDD" id="cd18997">
    <property type="entry name" value="LGIC_ECD_nAChR"/>
    <property type="match status" value="1"/>
</dbReference>
<dbReference type="Pfam" id="PF02932">
    <property type="entry name" value="Neur_chan_memb"/>
    <property type="match status" value="1"/>
</dbReference>
<dbReference type="PROSITE" id="PS00236">
    <property type="entry name" value="NEUROTR_ION_CHANNEL"/>
    <property type="match status" value="1"/>
</dbReference>
<keyword evidence="9" id="KW-1185">Reference proteome</keyword>
<keyword evidence="5" id="KW-0732">Signal</keyword>
<dbReference type="Proteomes" id="UP000783686">
    <property type="component" value="Unassembled WGS sequence"/>
</dbReference>
<dbReference type="Proteomes" id="UP000614601">
    <property type="component" value="Unassembled WGS sequence"/>
</dbReference>
<keyword evidence="3 5" id="KW-1133">Transmembrane helix</keyword>
<feature type="transmembrane region" description="Helical" evidence="5">
    <location>
        <begin position="245"/>
        <end position="268"/>
    </location>
</feature>
<feature type="domain" description="Neurotransmitter-gated ion-channel transmembrane" evidence="7">
    <location>
        <begin position="252"/>
        <end position="490"/>
    </location>
</feature>
<evidence type="ECO:0000313" key="9">
    <source>
        <dbReference type="Proteomes" id="UP000614601"/>
    </source>
</evidence>
<evidence type="ECO:0000259" key="7">
    <source>
        <dbReference type="Pfam" id="PF02932"/>
    </source>
</evidence>
<keyword evidence="2 5" id="KW-0812">Transmembrane</keyword>
<dbReference type="Gene3D" id="2.70.170.10">
    <property type="entry name" value="Neurotransmitter-gated ion-channel ligand-binding domain"/>
    <property type="match status" value="1"/>
</dbReference>
<dbReference type="InterPro" id="IPR036719">
    <property type="entry name" value="Neuro-gated_channel_TM_sf"/>
</dbReference>
<feature type="domain" description="Neurotransmitter-gated ion-channel ligand-binding" evidence="6">
    <location>
        <begin position="25"/>
        <end position="244"/>
    </location>
</feature>
<accession>A0A811KW73</accession>
<dbReference type="InterPro" id="IPR006201">
    <property type="entry name" value="Neur_channel"/>
</dbReference>
<feature type="transmembrane region" description="Helical" evidence="5">
    <location>
        <begin position="473"/>
        <end position="490"/>
    </location>
</feature>
<evidence type="ECO:0000256" key="5">
    <source>
        <dbReference type="RuleBase" id="RU000687"/>
    </source>
</evidence>
<evidence type="ECO:0000256" key="4">
    <source>
        <dbReference type="ARBA" id="ARBA00023136"/>
    </source>
</evidence>